<dbReference type="GO" id="GO:0016887">
    <property type="term" value="F:ATP hydrolysis activity"/>
    <property type="evidence" value="ECO:0007669"/>
    <property type="project" value="InterPro"/>
</dbReference>
<evidence type="ECO:0000256" key="3">
    <source>
        <dbReference type="ARBA" id="ARBA00022741"/>
    </source>
</evidence>
<dbReference type="InterPro" id="IPR003593">
    <property type="entry name" value="AAA+_ATPase"/>
</dbReference>
<protein>
    <submittedName>
        <fullName evidence="6">Multidrug ABC transporter ATP-binding protein</fullName>
    </submittedName>
</protein>
<dbReference type="InterPro" id="IPR003439">
    <property type="entry name" value="ABC_transporter-like_ATP-bd"/>
</dbReference>
<keyword evidence="4 6" id="KW-0067">ATP-binding</keyword>
<keyword evidence="2" id="KW-0813">Transport</keyword>
<evidence type="ECO:0000259" key="5">
    <source>
        <dbReference type="PROSITE" id="PS50893"/>
    </source>
</evidence>
<dbReference type="EMBL" id="LKBG01000102">
    <property type="protein sequence ID" value="KQB35644.1"/>
    <property type="molecule type" value="Genomic_DNA"/>
</dbReference>
<organism evidence="6 7">
    <name type="scientific">Acidiplasma aeolicum</name>
    <dbReference type="NCBI Taxonomy" id="507754"/>
    <lineage>
        <taxon>Archaea</taxon>
        <taxon>Methanobacteriati</taxon>
        <taxon>Thermoplasmatota</taxon>
        <taxon>Thermoplasmata</taxon>
        <taxon>Thermoplasmatales</taxon>
        <taxon>Ferroplasmaceae</taxon>
        <taxon>Acidiplasma</taxon>
    </lineage>
</organism>
<dbReference type="PROSITE" id="PS50893">
    <property type="entry name" value="ABC_TRANSPORTER_2"/>
    <property type="match status" value="1"/>
</dbReference>
<dbReference type="CDD" id="cd03230">
    <property type="entry name" value="ABC_DR_subfamily_A"/>
    <property type="match status" value="1"/>
</dbReference>
<dbReference type="Pfam" id="PF00005">
    <property type="entry name" value="ABC_tran"/>
    <property type="match status" value="1"/>
</dbReference>
<keyword evidence="3" id="KW-0547">Nucleotide-binding</keyword>
<dbReference type="SMART" id="SM00382">
    <property type="entry name" value="AAA"/>
    <property type="match status" value="1"/>
</dbReference>
<dbReference type="AlphaFoldDB" id="A0A0N8VL63"/>
<keyword evidence="7" id="KW-1185">Reference proteome</keyword>
<evidence type="ECO:0000313" key="6">
    <source>
        <dbReference type="EMBL" id="KQB35644.1"/>
    </source>
</evidence>
<evidence type="ECO:0000313" key="7">
    <source>
        <dbReference type="Proteomes" id="UP000050320"/>
    </source>
</evidence>
<dbReference type="Proteomes" id="UP000050320">
    <property type="component" value="Unassembled WGS sequence"/>
</dbReference>
<dbReference type="RefSeq" id="WP_048102369.1">
    <property type="nucleotide sequence ID" value="NZ_LKBG01000102.1"/>
</dbReference>
<dbReference type="InterPro" id="IPR027417">
    <property type="entry name" value="P-loop_NTPase"/>
</dbReference>
<dbReference type="PANTHER" id="PTHR43335:SF4">
    <property type="entry name" value="ABC TRANSPORTER, ATP-BINDING PROTEIN"/>
    <property type="match status" value="1"/>
</dbReference>
<name>A0A0N8VL63_9ARCH</name>
<evidence type="ECO:0000256" key="4">
    <source>
        <dbReference type="ARBA" id="ARBA00022840"/>
    </source>
</evidence>
<sequence>MEIRLDHITKKYGKITALNDINLTFSGTGCTGLLGPNGAGKTTMLKLMTNIIRPTHGEVTINGINVSDYPERALSFLGSLIEQPEFYGYLTSREILNFTGKIKGLKNEEIKSEIDRLSKITQISGFLDRKTGGYSRGMKQRLALSVALMGNPEIVVLDEPTFGLDPKGMSEIHSLIKEISRDKLVILSTHLLYEARDLCNRVIIINSGTIGHDSKTEENREMLKITLESDYNNDLDGNIHPFRVNGNEIILEKPPDMHNDEIINMFSRNGMHVKYVEKYDDLEEIYISLTKDSGYGT</sequence>
<accession>A0A0N8VL63</accession>
<dbReference type="SUPFAM" id="SSF52540">
    <property type="entry name" value="P-loop containing nucleoside triphosphate hydrolases"/>
    <property type="match status" value="1"/>
</dbReference>
<dbReference type="Gene3D" id="3.40.50.300">
    <property type="entry name" value="P-loop containing nucleotide triphosphate hydrolases"/>
    <property type="match status" value="1"/>
</dbReference>
<gene>
    <name evidence="6" type="ORF">AOG54_08750</name>
</gene>
<dbReference type="GO" id="GO:0005524">
    <property type="term" value="F:ATP binding"/>
    <property type="evidence" value="ECO:0007669"/>
    <property type="project" value="UniProtKB-KW"/>
</dbReference>
<comment type="caution">
    <text evidence="6">The sequence shown here is derived from an EMBL/GenBank/DDBJ whole genome shotgun (WGS) entry which is preliminary data.</text>
</comment>
<evidence type="ECO:0000256" key="1">
    <source>
        <dbReference type="ARBA" id="ARBA00005417"/>
    </source>
</evidence>
<dbReference type="PANTHER" id="PTHR43335">
    <property type="entry name" value="ABC TRANSPORTER, ATP-BINDING PROTEIN"/>
    <property type="match status" value="1"/>
</dbReference>
<dbReference type="GeneID" id="84221274"/>
<proteinExistence type="inferred from homology"/>
<feature type="domain" description="ABC transporter" evidence="5">
    <location>
        <begin position="3"/>
        <end position="232"/>
    </location>
</feature>
<dbReference type="OrthoDB" id="87732at2157"/>
<reference evidence="6 7" key="1">
    <citation type="submission" date="2015-09" db="EMBL/GenBank/DDBJ databases">
        <title>Heavy metals and arsenic resistance mechanisms in polyextremophilic archaea of the family Ferroplasmaceae.</title>
        <authorList>
            <person name="Bulaev A.G."/>
            <person name="Kanygina A.V."/>
        </authorList>
    </citation>
    <scope>NUCLEOTIDE SEQUENCE [LARGE SCALE GENOMIC DNA]</scope>
    <source>
        <strain evidence="6 7">VT</strain>
    </source>
</reference>
<comment type="similarity">
    <text evidence="1">Belongs to the ABC transporter superfamily.</text>
</comment>
<evidence type="ECO:0000256" key="2">
    <source>
        <dbReference type="ARBA" id="ARBA00022448"/>
    </source>
</evidence>